<gene>
    <name evidence="1" type="ORF">A3C07_01650</name>
</gene>
<proteinExistence type="predicted"/>
<dbReference type="AlphaFoldDB" id="A0A1G2KHJ3"/>
<sequence>MNAAKEKLEIVSGAAPPPFRIFAGEFFRKNAFGLIQEYCTRIKVRSVLEIFSLAFAKESQWFWAIPNAPRFFKVRFEPPLRGT</sequence>
<dbReference type="STRING" id="1802270.A3C07_01650"/>
<organism evidence="1 2">
    <name type="scientific">Candidatus Sungbacteria bacterium RIFCSPHIGHO2_02_FULL_47_11</name>
    <dbReference type="NCBI Taxonomy" id="1802270"/>
    <lineage>
        <taxon>Bacteria</taxon>
        <taxon>Candidatus Sungiibacteriota</taxon>
    </lineage>
</organism>
<evidence type="ECO:0000313" key="2">
    <source>
        <dbReference type="Proteomes" id="UP000179023"/>
    </source>
</evidence>
<dbReference type="EMBL" id="MHQI01000053">
    <property type="protein sequence ID" value="OGZ98909.1"/>
    <property type="molecule type" value="Genomic_DNA"/>
</dbReference>
<name>A0A1G2KHJ3_9BACT</name>
<evidence type="ECO:0000313" key="1">
    <source>
        <dbReference type="EMBL" id="OGZ98909.1"/>
    </source>
</evidence>
<reference evidence="1 2" key="1">
    <citation type="journal article" date="2016" name="Nat. Commun.">
        <title>Thousands of microbial genomes shed light on interconnected biogeochemical processes in an aquifer system.</title>
        <authorList>
            <person name="Anantharaman K."/>
            <person name="Brown C.T."/>
            <person name="Hug L.A."/>
            <person name="Sharon I."/>
            <person name="Castelle C.J."/>
            <person name="Probst A.J."/>
            <person name="Thomas B.C."/>
            <person name="Singh A."/>
            <person name="Wilkins M.J."/>
            <person name="Karaoz U."/>
            <person name="Brodie E.L."/>
            <person name="Williams K.H."/>
            <person name="Hubbard S.S."/>
            <person name="Banfield J.F."/>
        </authorList>
    </citation>
    <scope>NUCLEOTIDE SEQUENCE [LARGE SCALE GENOMIC DNA]</scope>
</reference>
<comment type="caution">
    <text evidence="1">The sequence shown here is derived from an EMBL/GenBank/DDBJ whole genome shotgun (WGS) entry which is preliminary data.</text>
</comment>
<dbReference type="Proteomes" id="UP000179023">
    <property type="component" value="Unassembled WGS sequence"/>
</dbReference>
<accession>A0A1G2KHJ3</accession>
<protein>
    <submittedName>
        <fullName evidence="1">Uncharacterized protein</fullName>
    </submittedName>
</protein>